<keyword evidence="2" id="KW-1185">Reference proteome</keyword>
<evidence type="ECO:0000313" key="2">
    <source>
        <dbReference type="Proteomes" id="UP001363010"/>
    </source>
</evidence>
<name>A0ABU8W319_9BURK</name>
<evidence type="ECO:0000313" key="1">
    <source>
        <dbReference type="EMBL" id="MEJ8824457.1"/>
    </source>
</evidence>
<proteinExistence type="predicted"/>
<reference evidence="1 2" key="1">
    <citation type="submission" date="2024-03" db="EMBL/GenBank/DDBJ databases">
        <title>Novel species of the genus Variovorax.</title>
        <authorList>
            <person name="Liu Q."/>
            <person name="Xin Y.-H."/>
        </authorList>
    </citation>
    <scope>NUCLEOTIDE SEQUENCE [LARGE SCALE GENOMIC DNA]</scope>
    <source>
        <strain evidence="1 2">KACC 18501</strain>
    </source>
</reference>
<accession>A0ABU8W319</accession>
<organism evidence="1 2">
    <name type="scientific">Variovorax humicola</name>
    <dbReference type="NCBI Taxonomy" id="1769758"/>
    <lineage>
        <taxon>Bacteria</taxon>
        <taxon>Pseudomonadati</taxon>
        <taxon>Pseudomonadota</taxon>
        <taxon>Betaproteobacteria</taxon>
        <taxon>Burkholderiales</taxon>
        <taxon>Comamonadaceae</taxon>
        <taxon>Variovorax</taxon>
    </lineage>
</organism>
<gene>
    <name evidence="1" type="ORF">WKW80_20850</name>
</gene>
<protein>
    <submittedName>
        <fullName evidence="1">Uncharacterized protein</fullName>
    </submittedName>
</protein>
<dbReference type="RefSeq" id="WP_340365485.1">
    <property type="nucleotide sequence ID" value="NZ_JBBKZV010000014.1"/>
</dbReference>
<dbReference type="EMBL" id="JBBKZV010000014">
    <property type="protein sequence ID" value="MEJ8824457.1"/>
    <property type="molecule type" value="Genomic_DNA"/>
</dbReference>
<dbReference type="Proteomes" id="UP001363010">
    <property type="component" value="Unassembled WGS sequence"/>
</dbReference>
<comment type="caution">
    <text evidence="1">The sequence shown here is derived from an EMBL/GenBank/DDBJ whole genome shotgun (WGS) entry which is preliminary data.</text>
</comment>
<sequence length="76" mass="8382">MHYGTHTITNSKQIWKATRKPVAHMPFVVNHGATYFRWNDHPKGTQYVAITTGNISRLTFGGDGNPSLVVFGLAAP</sequence>